<proteinExistence type="predicted"/>
<dbReference type="GO" id="GO:0043495">
    <property type="term" value="F:protein-membrane adaptor activity"/>
    <property type="evidence" value="ECO:0007669"/>
    <property type="project" value="TreeGrafter"/>
</dbReference>
<evidence type="ECO:0000313" key="4">
    <source>
        <dbReference type="Proteomes" id="UP001208570"/>
    </source>
</evidence>
<dbReference type="InterPro" id="IPR018791">
    <property type="entry name" value="UV_resistance/autophagy_Atg14"/>
</dbReference>
<dbReference type="PANTHER" id="PTHR13664:SF0">
    <property type="entry name" value="BECLIN 1-ASSOCIATED AUTOPHAGY-RELATED KEY REGULATOR"/>
    <property type="match status" value="1"/>
</dbReference>
<name>A0AAD9ND92_9ANNE</name>
<dbReference type="AlphaFoldDB" id="A0AAD9ND92"/>
<evidence type="ECO:0000313" key="3">
    <source>
        <dbReference type="EMBL" id="KAK2166027.1"/>
    </source>
</evidence>
<dbReference type="EMBL" id="JAODUP010000043">
    <property type="protein sequence ID" value="KAK2166027.1"/>
    <property type="molecule type" value="Genomic_DNA"/>
</dbReference>
<keyword evidence="4" id="KW-1185">Reference proteome</keyword>
<evidence type="ECO:0000256" key="2">
    <source>
        <dbReference type="SAM" id="MobiDB-lite"/>
    </source>
</evidence>
<dbReference type="GO" id="GO:0035014">
    <property type="term" value="F:phosphatidylinositol 3-kinase regulator activity"/>
    <property type="evidence" value="ECO:0007669"/>
    <property type="project" value="TreeGrafter"/>
</dbReference>
<dbReference type="GO" id="GO:0009267">
    <property type="term" value="P:cellular response to starvation"/>
    <property type="evidence" value="ECO:0007669"/>
    <property type="project" value="TreeGrafter"/>
</dbReference>
<sequence>MISGHQLIPSYCLQPGVQLWRQDVFSAAIEEEESRNIVEVKLQTVVHQQMKLKEKITAIANTRQHFELLSKAITEASAQQNKGRELLGSRRKFNESVTTRLNQLSDRRKRISDHITKLQTTIDNKRKDLADSNQQLCVLRQQHVHQLTEHVFTITQIQTQSEVESSYYVSELSEARHTAYIKGRWVYTDAGSEPRYRIIYPTLPGDADYVSYMNWVSDSSMDSASVYPVTGDNQLAYNVEAALTYTAQLVALLAYFLDVNMTQKISYGSLHRHTQTKIRFNRFVSRLNQNILQLCFSQNVPVSRLNAKDPVHNLLALLQTQSLGSSQPSDIDCDRIQHLESQIVRDPSRQEDESSEEESTMAAGCNEPAYEQDWERVPMSGDVEIDSEISQCDSVLVQPGSASKAGDLNTTMPSVVGAIMSSAAASVSSIWRAATWKK</sequence>
<feature type="region of interest" description="Disordered" evidence="2">
    <location>
        <begin position="342"/>
        <end position="363"/>
    </location>
</feature>
<dbReference type="Pfam" id="PF10186">
    <property type="entry name" value="ATG14"/>
    <property type="match status" value="1"/>
</dbReference>
<comment type="caution">
    <text evidence="3">The sequence shown here is derived from an EMBL/GenBank/DDBJ whole genome shotgun (WGS) entry which is preliminary data.</text>
</comment>
<dbReference type="GO" id="GO:0097629">
    <property type="term" value="C:extrinsic component of omegasome membrane"/>
    <property type="evidence" value="ECO:0007669"/>
    <property type="project" value="TreeGrafter"/>
</dbReference>
<dbReference type="GO" id="GO:0000423">
    <property type="term" value="P:mitophagy"/>
    <property type="evidence" value="ECO:0007669"/>
    <property type="project" value="TreeGrafter"/>
</dbReference>
<organism evidence="3 4">
    <name type="scientific">Paralvinella palmiformis</name>
    <dbReference type="NCBI Taxonomy" id="53620"/>
    <lineage>
        <taxon>Eukaryota</taxon>
        <taxon>Metazoa</taxon>
        <taxon>Spiralia</taxon>
        <taxon>Lophotrochozoa</taxon>
        <taxon>Annelida</taxon>
        <taxon>Polychaeta</taxon>
        <taxon>Sedentaria</taxon>
        <taxon>Canalipalpata</taxon>
        <taxon>Terebellida</taxon>
        <taxon>Terebelliformia</taxon>
        <taxon>Alvinellidae</taxon>
        <taxon>Paralvinella</taxon>
    </lineage>
</organism>
<keyword evidence="1" id="KW-0175">Coiled coil</keyword>
<evidence type="ECO:0000256" key="1">
    <source>
        <dbReference type="ARBA" id="ARBA00023054"/>
    </source>
</evidence>
<dbReference type="Proteomes" id="UP001208570">
    <property type="component" value="Unassembled WGS sequence"/>
</dbReference>
<dbReference type="GO" id="GO:0035032">
    <property type="term" value="C:phosphatidylinositol 3-kinase complex, class III"/>
    <property type="evidence" value="ECO:0007669"/>
    <property type="project" value="TreeGrafter"/>
</dbReference>
<accession>A0AAD9ND92</accession>
<protein>
    <recommendedName>
        <fullName evidence="5">Beclin 1-associated autophagy-related key regulator</fullName>
    </recommendedName>
</protein>
<dbReference type="GO" id="GO:0016240">
    <property type="term" value="P:autophagosome membrane docking"/>
    <property type="evidence" value="ECO:0007669"/>
    <property type="project" value="TreeGrafter"/>
</dbReference>
<evidence type="ECO:0008006" key="5">
    <source>
        <dbReference type="Google" id="ProtNLM"/>
    </source>
</evidence>
<reference evidence="3" key="1">
    <citation type="journal article" date="2023" name="Mol. Biol. Evol.">
        <title>Third-Generation Sequencing Reveals the Adaptive Role of the Epigenome in Three Deep-Sea Polychaetes.</title>
        <authorList>
            <person name="Perez M."/>
            <person name="Aroh O."/>
            <person name="Sun Y."/>
            <person name="Lan Y."/>
            <person name="Juniper S.K."/>
            <person name="Young C.R."/>
            <person name="Angers B."/>
            <person name="Qian P.Y."/>
        </authorList>
    </citation>
    <scope>NUCLEOTIDE SEQUENCE</scope>
    <source>
        <strain evidence="3">P08H-3</strain>
    </source>
</reference>
<dbReference type="GO" id="GO:0005776">
    <property type="term" value="C:autophagosome"/>
    <property type="evidence" value="ECO:0007669"/>
    <property type="project" value="TreeGrafter"/>
</dbReference>
<dbReference type="PANTHER" id="PTHR13664">
    <property type="entry name" value="BECLIN 1-ASSOCIATED AUTOPHAGY-RELATED KEY REGULATOR"/>
    <property type="match status" value="1"/>
</dbReference>
<dbReference type="GO" id="GO:0000045">
    <property type="term" value="P:autophagosome assembly"/>
    <property type="evidence" value="ECO:0007669"/>
    <property type="project" value="TreeGrafter"/>
</dbReference>
<gene>
    <name evidence="3" type="ORF">LSH36_43g02054</name>
</gene>
<dbReference type="GO" id="GO:0097632">
    <property type="term" value="C:extrinsic component of phagophore assembly site membrane"/>
    <property type="evidence" value="ECO:0007669"/>
    <property type="project" value="TreeGrafter"/>
</dbReference>